<accession>A0AAU7CFI5</accession>
<feature type="domain" description="Dienelactone hydrolase" evidence="4">
    <location>
        <begin position="204"/>
        <end position="260"/>
    </location>
</feature>
<protein>
    <submittedName>
        <fullName evidence="6">Alpha/beta hydrolase</fullName>
    </submittedName>
</protein>
<feature type="chain" id="PRO_5043403110" evidence="3">
    <location>
        <begin position="19"/>
        <end position="289"/>
    </location>
</feature>
<gene>
    <name evidence="6" type="ORF">V5E97_39060</name>
</gene>
<comment type="similarity">
    <text evidence="1">Belongs to the 'GDXG' lipolytic enzyme family.</text>
</comment>
<keyword evidence="2 6" id="KW-0378">Hydrolase</keyword>
<dbReference type="Gene3D" id="3.40.50.1820">
    <property type="entry name" value="alpha/beta hydrolase"/>
    <property type="match status" value="1"/>
</dbReference>
<evidence type="ECO:0000259" key="4">
    <source>
        <dbReference type="Pfam" id="PF01738"/>
    </source>
</evidence>
<feature type="domain" description="BD-FAE-like" evidence="5">
    <location>
        <begin position="52"/>
        <end position="159"/>
    </location>
</feature>
<dbReference type="Pfam" id="PF20434">
    <property type="entry name" value="BD-FAE"/>
    <property type="match status" value="1"/>
</dbReference>
<dbReference type="InterPro" id="IPR050300">
    <property type="entry name" value="GDXG_lipolytic_enzyme"/>
</dbReference>
<dbReference type="RefSeq" id="WP_406697003.1">
    <property type="nucleotide sequence ID" value="NZ_CP155447.1"/>
</dbReference>
<evidence type="ECO:0000313" key="6">
    <source>
        <dbReference type="EMBL" id="XBH04252.1"/>
    </source>
</evidence>
<evidence type="ECO:0000256" key="1">
    <source>
        <dbReference type="ARBA" id="ARBA00010515"/>
    </source>
</evidence>
<dbReference type="PANTHER" id="PTHR48081:SF30">
    <property type="entry name" value="ACETYL-HYDROLASE LIPR-RELATED"/>
    <property type="match status" value="1"/>
</dbReference>
<dbReference type="AlphaFoldDB" id="A0AAU7CFI5"/>
<feature type="signal peptide" evidence="3">
    <location>
        <begin position="1"/>
        <end position="18"/>
    </location>
</feature>
<name>A0AAU7CFI5_9BACT</name>
<dbReference type="SUPFAM" id="SSF53474">
    <property type="entry name" value="alpha/beta-Hydrolases"/>
    <property type="match status" value="1"/>
</dbReference>
<dbReference type="InterPro" id="IPR049492">
    <property type="entry name" value="BD-FAE-like_dom"/>
</dbReference>
<proteinExistence type="inferred from homology"/>
<evidence type="ECO:0000256" key="2">
    <source>
        <dbReference type="ARBA" id="ARBA00022801"/>
    </source>
</evidence>
<dbReference type="PANTHER" id="PTHR48081">
    <property type="entry name" value="AB HYDROLASE SUPERFAMILY PROTEIN C4A8.06C"/>
    <property type="match status" value="1"/>
</dbReference>
<evidence type="ECO:0000256" key="3">
    <source>
        <dbReference type="SAM" id="SignalP"/>
    </source>
</evidence>
<dbReference type="InterPro" id="IPR002925">
    <property type="entry name" value="Dienelactn_hydro"/>
</dbReference>
<sequence>MTRQFLLGLTLIPCLAGAGPAETPAGEPFVYKTAEGRKLRLWVVKPEGWKASDHRPGAVFFHGGGWTGGRPGQFDTQARYLATRGMVCALVEYRLLSKENSEKEATPPVACCQDAKSAMRWVRSHAGELGIDPARIAAGGGSAGGHLAAFTGMVEGQDDPADDASVSARPDALILFNPVIDNGPGGWGIGRVRDRYKEFSPAHNVSKDDPPTIVFLGSKDRLIPVKTLEDFQTNMRKEGVRCEAFVYADQSHGFFNKDPWTTKTLIEADRFLESLGWLSGPPTLKDLKK</sequence>
<dbReference type="Pfam" id="PF01738">
    <property type="entry name" value="DLH"/>
    <property type="match status" value="1"/>
</dbReference>
<reference evidence="6" key="1">
    <citation type="submission" date="2024-05" db="EMBL/GenBank/DDBJ databases">
        <title>Planctomycetes of the genus Singulisphaera possess chitinolytic capabilities.</title>
        <authorList>
            <person name="Ivanova A."/>
        </authorList>
    </citation>
    <scope>NUCLEOTIDE SEQUENCE</scope>
    <source>
        <strain evidence="6">Ch08T</strain>
    </source>
</reference>
<dbReference type="InterPro" id="IPR029058">
    <property type="entry name" value="AB_hydrolase_fold"/>
</dbReference>
<evidence type="ECO:0000259" key="5">
    <source>
        <dbReference type="Pfam" id="PF20434"/>
    </source>
</evidence>
<dbReference type="GO" id="GO:0004806">
    <property type="term" value="F:triacylglycerol lipase activity"/>
    <property type="evidence" value="ECO:0007669"/>
    <property type="project" value="TreeGrafter"/>
</dbReference>
<organism evidence="6">
    <name type="scientific">Singulisphaera sp. Ch08</name>
    <dbReference type="NCBI Taxonomy" id="3120278"/>
    <lineage>
        <taxon>Bacteria</taxon>
        <taxon>Pseudomonadati</taxon>
        <taxon>Planctomycetota</taxon>
        <taxon>Planctomycetia</taxon>
        <taxon>Isosphaerales</taxon>
        <taxon>Isosphaeraceae</taxon>
        <taxon>Singulisphaera</taxon>
    </lineage>
</organism>
<dbReference type="EMBL" id="CP155447">
    <property type="protein sequence ID" value="XBH04252.1"/>
    <property type="molecule type" value="Genomic_DNA"/>
</dbReference>
<keyword evidence="3" id="KW-0732">Signal</keyword>